<accession>A0ACB9E9X7</accession>
<sequence>MSFHGGGMVFTADDGGDNFLGTHSRLISITLSTCLCLLFPIIVSNLLLIFTCYLSWGLPLSLEARTPKSPKDFV</sequence>
<reference evidence="1 2" key="2">
    <citation type="journal article" date="2022" name="Mol. Ecol. Resour.">
        <title>The genomes of chicory, endive, great burdock and yacon provide insights into Asteraceae paleo-polyploidization history and plant inulin production.</title>
        <authorList>
            <person name="Fan W."/>
            <person name="Wang S."/>
            <person name="Wang H."/>
            <person name="Wang A."/>
            <person name="Jiang F."/>
            <person name="Liu H."/>
            <person name="Zhao H."/>
            <person name="Xu D."/>
            <person name="Zhang Y."/>
        </authorList>
    </citation>
    <scope>NUCLEOTIDE SEQUENCE [LARGE SCALE GENOMIC DNA]</scope>
    <source>
        <strain evidence="2">cv. Yunnan</strain>
        <tissue evidence="1">Leaves</tissue>
    </source>
</reference>
<gene>
    <name evidence="1" type="ORF">L1987_55500</name>
</gene>
<dbReference type="Proteomes" id="UP001056120">
    <property type="component" value="Linkage Group LG18"/>
</dbReference>
<reference evidence="2" key="1">
    <citation type="journal article" date="2022" name="Mol. Ecol. Resour.">
        <title>The genomes of chicory, endive, great burdock and yacon provide insights into Asteraceae palaeo-polyploidization history and plant inulin production.</title>
        <authorList>
            <person name="Fan W."/>
            <person name="Wang S."/>
            <person name="Wang H."/>
            <person name="Wang A."/>
            <person name="Jiang F."/>
            <person name="Liu H."/>
            <person name="Zhao H."/>
            <person name="Xu D."/>
            <person name="Zhang Y."/>
        </authorList>
    </citation>
    <scope>NUCLEOTIDE SEQUENCE [LARGE SCALE GENOMIC DNA]</scope>
    <source>
        <strain evidence="2">cv. Yunnan</strain>
    </source>
</reference>
<comment type="caution">
    <text evidence="1">The sequence shown here is derived from an EMBL/GenBank/DDBJ whole genome shotgun (WGS) entry which is preliminary data.</text>
</comment>
<protein>
    <submittedName>
        <fullName evidence="1">Uncharacterized protein</fullName>
    </submittedName>
</protein>
<organism evidence="1 2">
    <name type="scientific">Smallanthus sonchifolius</name>
    <dbReference type="NCBI Taxonomy" id="185202"/>
    <lineage>
        <taxon>Eukaryota</taxon>
        <taxon>Viridiplantae</taxon>
        <taxon>Streptophyta</taxon>
        <taxon>Embryophyta</taxon>
        <taxon>Tracheophyta</taxon>
        <taxon>Spermatophyta</taxon>
        <taxon>Magnoliopsida</taxon>
        <taxon>eudicotyledons</taxon>
        <taxon>Gunneridae</taxon>
        <taxon>Pentapetalae</taxon>
        <taxon>asterids</taxon>
        <taxon>campanulids</taxon>
        <taxon>Asterales</taxon>
        <taxon>Asteraceae</taxon>
        <taxon>Asteroideae</taxon>
        <taxon>Heliantheae alliance</taxon>
        <taxon>Millerieae</taxon>
        <taxon>Smallanthus</taxon>
    </lineage>
</organism>
<proteinExistence type="predicted"/>
<name>A0ACB9E9X7_9ASTR</name>
<evidence type="ECO:0000313" key="2">
    <source>
        <dbReference type="Proteomes" id="UP001056120"/>
    </source>
</evidence>
<dbReference type="EMBL" id="CM042035">
    <property type="protein sequence ID" value="KAI3755694.1"/>
    <property type="molecule type" value="Genomic_DNA"/>
</dbReference>
<keyword evidence="2" id="KW-1185">Reference proteome</keyword>
<evidence type="ECO:0000313" key="1">
    <source>
        <dbReference type="EMBL" id="KAI3755694.1"/>
    </source>
</evidence>